<dbReference type="EMBL" id="JBHULS010000001">
    <property type="protein sequence ID" value="MFD2551013.1"/>
    <property type="molecule type" value="Genomic_DNA"/>
</dbReference>
<protein>
    <submittedName>
        <fullName evidence="2">Uncharacterized protein</fullName>
    </submittedName>
</protein>
<evidence type="ECO:0000313" key="3">
    <source>
        <dbReference type="Proteomes" id="UP001597472"/>
    </source>
</evidence>
<keyword evidence="1" id="KW-0812">Transmembrane</keyword>
<keyword evidence="1" id="KW-1133">Transmembrane helix</keyword>
<organism evidence="2 3">
    <name type="scientific">Bizionia sediminis</name>
    <dbReference type="NCBI Taxonomy" id="1737064"/>
    <lineage>
        <taxon>Bacteria</taxon>
        <taxon>Pseudomonadati</taxon>
        <taxon>Bacteroidota</taxon>
        <taxon>Flavobacteriia</taxon>
        <taxon>Flavobacteriales</taxon>
        <taxon>Flavobacteriaceae</taxon>
        <taxon>Bizionia</taxon>
    </lineage>
</organism>
<dbReference type="RefSeq" id="WP_376892024.1">
    <property type="nucleotide sequence ID" value="NZ_JBHULS010000001.1"/>
</dbReference>
<reference evidence="3" key="1">
    <citation type="journal article" date="2019" name="Int. J. Syst. Evol. Microbiol.">
        <title>The Global Catalogue of Microorganisms (GCM) 10K type strain sequencing project: providing services to taxonomists for standard genome sequencing and annotation.</title>
        <authorList>
            <consortium name="The Broad Institute Genomics Platform"/>
            <consortium name="The Broad Institute Genome Sequencing Center for Infectious Disease"/>
            <person name="Wu L."/>
            <person name="Ma J."/>
        </authorList>
    </citation>
    <scope>NUCLEOTIDE SEQUENCE [LARGE SCALE GENOMIC DNA]</scope>
    <source>
        <strain evidence="3">KCTC 42587</strain>
    </source>
</reference>
<keyword evidence="3" id="KW-1185">Reference proteome</keyword>
<evidence type="ECO:0000313" key="2">
    <source>
        <dbReference type="EMBL" id="MFD2551013.1"/>
    </source>
</evidence>
<accession>A0ABW5KRQ3</accession>
<proteinExistence type="predicted"/>
<keyword evidence="1" id="KW-0472">Membrane</keyword>
<comment type="caution">
    <text evidence="2">The sequence shown here is derived from an EMBL/GenBank/DDBJ whole genome shotgun (WGS) entry which is preliminary data.</text>
</comment>
<feature type="transmembrane region" description="Helical" evidence="1">
    <location>
        <begin position="36"/>
        <end position="54"/>
    </location>
</feature>
<sequence>MKKFAFYMSALIALMLLVNIAEILISDLNRLTEYGYGYLFGKVILFICFLAISLRTKKHVFKPNTPY</sequence>
<gene>
    <name evidence="2" type="ORF">ACFSQP_04210</name>
</gene>
<evidence type="ECO:0000256" key="1">
    <source>
        <dbReference type="SAM" id="Phobius"/>
    </source>
</evidence>
<dbReference type="Proteomes" id="UP001597472">
    <property type="component" value="Unassembled WGS sequence"/>
</dbReference>
<name>A0ABW5KRQ3_9FLAO</name>